<protein>
    <recommendedName>
        <fullName evidence="2">DUF7071 domain-containing protein</fullName>
    </recommendedName>
</protein>
<comment type="caution">
    <text evidence="3">The sequence shown here is derived from an EMBL/GenBank/DDBJ whole genome shotgun (WGS) entry which is preliminary data.</text>
</comment>
<dbReference type="EMBL" id="QWIO01000005">
    <property type="protein sequence ID" value="RMZ14635.1"/>
    <property type="molecule type" value="Genomic_DNA"/>
</dbReference>
<dbReference type="InterPro" id="IPR055499">
    <property type="entry name" value="DUF7071"/>
</dbReference>
<dbReference type="Proteomes" id="UP000269539">
    <property type="component" value="Unassembled WGS sequence"/>
</dbReference>
<accession>A0A3M7HNQ4</accession>
<feature type="compositionally biased region" description="Polar residues" evidence="1">
    <location>
        <begin position="173"/>
        <end position="197"/>
    </location>
</feature>
<evidence type="ECO:0000256" key="1">
    <source>
        <dbReference type="SAM" id="MobiDB-lite"/>
    </source>
</evidence>
<dbReference type="Pfam" id="PF23257">
    <property type="entry name" value="DUF7071"/>
    <property type="match status" value="1"/>
</dbReference>
<organism evidence="3 4">
    <name type="scientific">Hortaea werneckii</name>
    <name type="common">Black yeast</name>
    <name type="synonym">Cladosporium werneckii</name>
    <dbReference type="NCBI Taxonomy" id="91943"/>
    <lineage>
        <taxon>Eukaryota</taxon>
        <taxon>Fungi</taxon>
        <taxon>Dikarya</taxon>
        <taxon>Ascomycota</taxon>
        <taxon>Pezizomycotina</taxon>
        <taxon>Dothideomycetes</taxon>
        <taxon>Dothideomycetidae</taxon>
        <taxon>Mycosphaerellales</taxon>
        <taxon>Teratosphaeriaceae</taxon>
        <taxon>Hortaea</taxon>
    </lineage>
</organism>
<evidence type="ECO:0000313" key="4">
    <source>
        <dbReference type="Proteomes" id="UP000269539"/>
    </source>
</evidence>
<feature type="domain" description="DUF7071" evidence="2">
    <location>
        <begin position="295"/>
        <end position="355"/>
    </location>
</feature>
<reference evidence="3 4" key="1">
    <citation type="journal article" date="2018" name="BMC Genomics">
        <title>Genomic evidence for intraspecific hybridization in a clonal and extremely halotolerant yeast.</title>
        <authorList>
            <person name="Gostincar C."/>
            <person name="Stajich J.E."/>
            <person name="Zupancic J."/>
            <person name="Zalar P."/>
            <person name="Gunde-Cimerman N."/>
        </authorList>
    </citation>
    <scope>NUCLEOTIDE SEQUENCE [LARGE SCALE GENOMIC DNA]</scope>
    <source>
        <strain evidence="3 4">EXF-10513</strain>
    </source>
</reference>
<proteinExistence type="predicted"/>
<feature type="region of interest" description="Disordered" evidence="1">
    <location>
        <begin position="368"/>
        <end position="397"/>
    </location>
</feature>
<gene>
    <name evidence="3" type="ORF">D0864_00118</name>
</gene>
<dbReference type="AlphaFoldDB" id="A0A3M7HNQ4"/>
<sequence length="562" mass="62930">MSRAPGGRLKILNIERQLGIWFPLGISRHKDHIKRLTTSCGVKTQAEIRDSETLRIDAQNLFQKYGPEFWSDDTQHRLRWLADASKTNLNGSYPRDLYYSKQADRAVLWESFYLLMVAKCIRYYENHRSDWHYKTEPLDDQAEKTVDRAVLNGAVDRVLGSGRVASGHEEGDSSLNQRSPNAQKRHSNSTPVNTINYYTEDGEPPEQPPADVLLPSSAPHRLRKRSSVPGTGKESPTNEGRRTEASVNSMPNAEQAGSHSCSSLPSDSRMPPPTPVRTERYDAQGSSPASGIDTIASQVLGPYMESPVVSLLIGPEKPNFDRRDWEKIRSVLENVPATRDDAQALVTELLKNTAKPSVEPQLNRHKLEPQNSHRLNPAGHSTLPSLTPVVQPSTGNRPNITLLGSSSGLRNRTPWPAAGPATQPPLIDNAPRAPAQHRYSLDRRYLDMNPPTDDYSDALKRAELEIGWWADNEPSGWLQLEVGDDVESLFRKIDEEMPPRLNDRAIRAVRVEYLNPPPNSRASFNGRIRSRAEPGFKALVRRLKLLRDQSTPELTVTVEWGG</sequence>
<evidence type="ECO:0000313" key="3">
    <source>
        <dbReference type="EMBL" id="RMZ14635.1"/>
    </source>
</evidence>
<name>A0A3M7HNQ4_HORWE</name>
<feature type="compositionally biased region" description="Polar residues" evidence="1">
    <location>
        <begin position="245"/>
        <end position="266"/>
    </location>
</feature>
<evidence type="ECO:0000259" key="2">
    <source>
        <dbReference type="Pfam" id="PF23257"/>
    </source>
</evidence>
<feature type="compositionally biased region" description="Polar residues" evidence="1">
    <location>
        <begin position="382"/>
        <end position="397"/>
    </location>
</feature>
<feature type="region of interest" description="Disordered" evidence="1">
    <location>
        <begin position="162"/>
        <end position="293"/>
    </location>
</feature>